<accession>A0AA38W8G8</accession>
<organism evidence="1 2">
    <name type="scientific">Centaurea solstitialis</name>
    <name type="common">yellow star-thistle</name>
    <dbReference type="NCBI Taxonomy" id="347529"/>
    <lineage>
        <taxon>Eukaryota</taxon>
        <taxon>Viridiplantae</taxon>
        <taxon>Streptophyta</taxon>
        <taxon>Embryophyta</taxon>
        <taxon>Tracheophyta</taxon>
        <taxon>Spermatophyta</taxon>
        <taxon>Magnoliopsida</taxon>
        <taxon>eudicotyledons</taxon>
        <taxon>Gunneridae</taxon>
        <taxon>Pentapetalae</taxon>
        <taxon>asterids</taxon>
        <taxon>campanulids</taxon>
        <taxon>Asterales</taxon>
        <taxon>Asteraceae</taxon>
        <taxon>Carduoideae</taxon>
        <taxon>Cardueae</taxon>
        <taxon>Centaureinae</taxon>
        <taxon>Centaurea</taxon>
    </lineage>
</organism>
<name>A0AA38W8G8_9ASTR</name>
<comment type="caution">
    <text evidence="1">The sequence shown here is derived from an EMBL/GenBank/DDBJ whole genome shotgun (WGS) entry which is preliminary data.</text>
</comment>
<dbReference type="Proteomes" id="UP001172457">
    <property type="component" value="Chromosome 7"/>
</dbReference>
<proteinExistence type="predicted"/>
<gene>
    <name evidence="1" type="ORF">OSB04_027635</name>
</gene>
<dbReference type="AlphaFoldDB" id="A0AA38W8G8"/>
<reference evidence="1" key="1">
    <citation type="submission" date="2023-03" db="EMBL/GenBank/DDBJ databases">
        <title>Chromosome-scale reference genome and RAD-based genetic map of yellow starthistle (Centaurea solstitialis) reveal putative structural variation and QTLs associated with invader traits.</title>
        <authorList>
            <person name="Reatini B."/>
            <person name="Cang F.A."/>
            <person name="Jiang Q."/>
            <person name="Mckibben M.T.W."/>
            <person name="Barker M.S."/>
            <person name="Rieseberg L.H."/>
            <person name="Dlugosch K.M."/>
        </authorList>
    </citation>
    <scope>NUCLEOTIDE SEQUENCE</scope>
    <source>
        <strain evidence="1">CAN-66</strain>
        <tissue evidence="1">Leaf</tissue>
    </source>
</reference>
<evidence type="ECO:0000313" key="1">
    <source>
        <dbReference type="EMBL" id="KAJ9541129.1"/>
    </source>
</evidence>
<sequence length="181" mass="20847">MKEDTIQPSFRPDFLKSILKEYELLIESSPSQHSIEVTGNGKMMEESEGKLTNKRDWGIWPEENTVKRHDIDSIFSQEHGLFSPVPSFKRRSHRHAAFTKSPSPQYVNVSRWFNHIETLLRISCLYFIDFIENLLPLLVKLGLLMWNWSIFFRVLILNHYACSSGVTVEGGGVSVESASFP</sequence>
<protein>
    <submittedName>
        <fullName evidence="1">Uncharacterized protein</fullName>
    </submittedName>
</protein>
<keyword evidence="2" id="KW-1185">Reference proteome</keyword>
<dbReference type="EMBL" id="JARYMX010000007">
    <property type="protein sequence ID" value="KAJ9541129.1"/>
    <property type="molecule type" value="Genomic_DNA"/>
</dbReference>
<evidence type="ECO:0000313" key="2">
    <source>
        <dbReference type="Proteomes" id="UP001172457"/>
    </source>
</evidence>